<comment type="caution">
    <text evidence="4">The sequence shown here is derived from an EMBL/GenBank/DDBJ whole genome shotgun (WGS) entry which is preliminary data.</text>
</comment>
<proteinExistence type="predicted"/>
<keyword evidence="2" id="KW-0812">Transmembrane</keyword>
<feature type="chain" id="PRO_5047090527" description="Integral membrane protein" evidence="3">
    <location>
        <begin position="18"/>
        <end position="780"/>
    </location>
</feature>
<feature type="region of interest" description="Disordered" evidence="1">
    <location>
        <begin position="633"/>
        <end position="749"/>
    </location>
</feature>
<dbReference type="InterPro" id="IPR040241">
    <property type="entry name" value="TRP_Flc/Pkd2-like"/>
</dbReference>
<evidence type="ECO:0000256" key="1">
    <source>
        <dbReference type="SAM" id="MobiDB-lite"/>
    </source>
</evidence>
<dbReference type="EMBL" id="JBFXLT010000007">
    <property type="protein sequence ID" value="KAL2820432.1"/>
    <property type="molecule type" value="Genomic_DNA"/>
</dbReference>
<reference evidence="4 5" key="1">
    <citation type="submission" date="2024-07" db="EMBL/GenBank/DDBJ databases">
        <title>Section-level genome sequencing and comparative genomics of Aspergillus sections Usti and Cavernicolus.</title>
        <authorList>
            <consortium name="Lawrence Berkeley National Laboratory"/>
            <person name="Nybo J.L."/>
            <person name="Vesth T.C."/>
            <person name="Theobald S."/>
            <person name="Frisvad J.C."/>
            <person name="Larsen T.O."/>
            <person name="Kjaerboelling I."/>
            <person name="Rothschild-Mancinelli K."/>
            <person name="Lyhne E.K."/>
            <person name="Kogle M.E."/>
            <person name="Barry K."/>
            <person name="Clum A."/>
            <person name="Na H."/>
            <person name="Ledsgaard L."/>
            <person name="Lin J."/>
            <person name="Lipzen A."/>
            <person name="Kuo A."/>
            <person name="Riley R."/>
            <person name="Mondo S."/>
            <person name="Labutti K."/>
            <person name="Haridas S."/>
            <person name="Pangalinan J."/>
            <person name="Salamov A.A."/>
            <person name="Simmons B.A."/>
            <person name="Magnuson J.K."/>
            <person name="Chen J."/>
            <person name="Drula E."/>
            <person name="Henrissat B."/>
            <person name="Wiebenga A."/>
            <person name="Lubbers R.J."/>
            <person name="Gomes A.C."/>
            <person name="Makela M.R."/>
            <person name="Stajich J."/>
            <person name="Grigoriev I.V."/>
            <person name="Mortensen U.H."/>
            <person name="De Vries R.P."/>
            <person name="Baker S.E."/>
            <person name="Andersen M.R."/>
        </authorList>
    </citation>
    <scope>NUCLEOTIDE SEQUENCE [LARGE SCALE GENOMIC DNA]</scope>
    <source>
        <strain evidence="4 5">CBS 588.65</strain>
    </source>
</reference>
<evidence type="ECO:0000256" key="2">
    <source>
        <dbReference type="SAM" id="Phobius"/>
    </source>
</evidence>
<dbReference type="Proteomes" id="UP001610334">
    <property type="component" value="Unassembled WGS sequence"/>
</dbReference>
<gene>
    <name evidence="4" type="ORF">BJX63DRAFT_428260</name>
</gene>
<feature type="transmembrane region" description="Helical" evidence="2">
    <location>
        <begin position="169"/>
        <end position="187"/>
    </location>
</feature>
<dbReference type="PANTHER" id="PTHR31145:SF8">
    <property type="entry name" value="INTEGRAL MEMBRANE PROTEIN (AFU_ORTHOLOGUE AFUA_2G17475)"/>
    <property type="match status" value="1"/>
</dbReference>
<feature type="transmembrane region" description="Helical" evidence="2">
    <location>
        <begin position="506"/>
        <end position="531"/>
    </location>
</feature>
<accession>A0ABR4HY69</accession>
<sequence>MQHLLLSFFLYFLACQGAWVRNFPCDPQFGIPQVPDTPFWIDSFHGALHTFDGSAALSLSILGVHNESQFMCDYLDLTNFEDHFGFQVLGMPVGRLEHFERQCPLPITDALVPPEGLLFSKYELTYSLFHAHRLQTLAAEISFKGHNGTDIACTWVKITPDIGKTASATITYIPAVITILVGVASYLKHVGDPGNNSLTAWAWTKQGLIWEIILDIASYLQYLQFIFLVGSLTMEYPGFYQPVVSQLAWASLLYWTGPINHGFTYTGIEDGMYVSNSSYGLEHMAQMLGYPQMPDIMLNASINLVILVSALAVISLAILLAIPDTKQVLVSAQVAGRLILAAVLSFFTLPLLSYMSYEFILIGYLPSYRITLVGLTMTFLVYLSYAVTSYFNSQRELGLGNMSSADSSGESHPTRLEKLGQALLHYLPHAIPLIQGIVIGGLQDWGLAQILVIGGCEAIVLISIVMQQRTRILGSMAAWCATVRLVAVMLSIAFVHPPSEAIRQWIGYLILCLHGGVIIFGYLVASLWKLYLALRKRNRSNHPNHTDPDDVSQEFPLRDIPPYLRPNTAKSYSNHSFQNLNLATIPSTIRPGLSSASYFTDFSDAENMITPFSSTPTGVKHYVTDFSVFYRSPRPSSSRRWVSETGSTVTDQSEAQGSINPILGSGSGSGSRPASSSSSASASNSTAESSRSILDELSELPSRPNVDYSTREVDSYYGHRRPVPATDNDKSNSTAALVPTPPLDEGQAHGLSNWAHKAAALMKPTKKEKGFQVVRPRRPT</sequence>
<name>A0ABR4HY69_9EURO</name>
<evidence type="ECO:0008006" key="6">
    <source>
        <dbReference type="Google" id="ProtNLM"/>
    </source>
</evidence>
<keyword evidence="2" id="KW-1133">Transmembrane helix</keyword>
<feature type="transmembrane region" description="Helical" evidence="2">
    <location>
        <begin position="367"/>
        <end position="387"/>
    </location>
</feature>
<evidence type="ECO:0000256" key="3">
    <source>
        <dbReference type="SAM" id="SignalP"/>
    </source>
</evidence>
<feature type="compositionally biased region" description="Low complexity" evidence="1">
    <location>
        <begin position="670"/>
        <end position="692"/>
    </location>
</feature>
<evidence type="ECO:0000313" key="5">
    <source>
        <dbReference type="Proteomes" id="UP001610334"/>
    </source>
</evidence>
<keyword evidence="5" id="KW-1185">Reference proteome</keyword>
<protein>
    <recommendedName>
        <fullName evidence="6">Integral membrane protein</fullName>
    </recommendedName>
</protein>
<feature type="transmembrane region" description="Helical" evidence="2">
    <location>
        <begin position="296"/>
        <end position="322"/>
    </location>
</feature>
<keyword evidence="2" id="KW-0472">Membrane</keyword>
<feature type="signal peptide" evidence="3">
    <location>
        <begin position="1"/>
        <end position="17"/>
    </location>
</feature>
<feature type="transmembrane region" description="Helical" evidence="2">
    <location>
        <begin position="208"/>
        <end position="230"/>
    </location>
</feature>
<organism evidence="4 5">
    <name type="scientific">Aspergillus granulosus</name>
    <dbReference type="NCBI Taxonomy" id="176169"/>
    <lineage>
        <taxon>Eukaryota</taxon>
        <taxon>Fungi</taxon>
        <taxon>Dikarya</taxon>
        <taxon>Ascomycota</taxon>
        <taxon>Pezizomycotina</taxon>
        <taxon>Eurotiomycetes</taxon>
        <taxon>Eurotiomycetidae</taxon>
        <taxon>Eurotiales</taxon>
        <taxon>Aspergillaceae</taxon>
        <taxon>Aspergillus</taxon>
        <taxon>Aspergillus subgen. Nidulantes</taxon>
    </lineage>
</organism>
<evidence type="ECO:0000313" key="4">
    <source>
        <dbReference type="EMBL" id="KAL2820432.1"/>
    </source>
</evidence>
<feature type="compositionally biased region" description="Polar residues" evidence="1">
    <location>
        <begin position="644"/>
        <end position="659"/>
    </location>
</feature>
<feature type="transmembrane region" description="Helical" evidence="2">
    <location>
        <begin position="423"/>
        <end position="441"/>
    </location>
</feature>
<dbReference type="PANTHER" id="PTHR31145">
    <property type="entry name" value="INTEGRAL MEMBRANE PROTEIN (AFU_ORTHOLOGUE AFUA_7G01610)"/>
    <property type="match status" value="1"/>
</dbReference>
<keyword evidence="3" id="KW-0732">Signal</keyword>
<feature type="transmembrane region" description="Helical" evidence="2">
    <location>
        <begin position="334"/>
        <end position="355"/>
    </location>
</feature>
<feature type="transmembrane region" description="Helical" evidence="2">
    <location>
        <begin position="447"/>
        <end position="465"/>
    </location>
</feature>
<feature type="transmembrane region" description="Helical" evidence="2">
    <location>
        <begin position="472"/>
        <end position="494"/>
    </location>
</feature>